<dbReference type="GO" id="GO:0005739">
    <property type="term" value="C:mitochondrion"/>
    <property type="evidence" value="ECO:0007669"/>
    <property type="project" value="UniProtKB-SubCell"/>
</dbReference>
<evidence type="ECO:0000256" key="15">
    <source>
        <dbReference type="HAMAP-Rule" id="MF_03140"/>
    </source>
</evidence>
<sequence length="364" mass="40459">MGIKGLYKVVSDHAPGAIRITDWKALGGRKVAIDASMSLYQFLIAVRQNDGFQLAGSDGETTSHLIGMFYRTIRIIENGLKPAYVFDGKPPDLKSEELKKRDALREKATKSKEDAATSEDVNRFERRTVKVTREQNEEAKKLLRLMGIPVIEAPGEAEAQCAILAKANKVYAAATEDMDTLTFGSPILLRHLTAGDQKKSPITELNTGKVLEEMRLSREEFVDLCILLGCDYCDPIRGMGPTTAVKLMKEFHSIDKIKAHLDEKGGKVQIPDDWPYEAVRKLFHEPDTTPADQVELKWTDPDVEGLVEFLVKEKGFSEDRVRSGAAKLTKGSSVAPQGRLTDFFKVSKRPATPDKPANKKKAKK</sequence>
<dbReference type="GO" id="GO:0017108">
    <property type="term" value="F:5'-flap endonuclease activity"/>
    <property type="evidence" value="ECO:0007669"/>
    <property type="project" value="UniProtKB-UniRule"/>
</dbReference>
<dbReference type="GO" id="GO:0008409">
    <property type="term" value="F:5'-3' exonuclease activity"/>
    <property type="evidence" value="ECO:0007669"/>
    <property type="project" value="UniProtKB-UniRule"/>
</dbReference>
<dbReference type="PRINTS" id="PR00853">
    <property type="entry name" value="XPGRADSUPER"/>
</dbReference>
<name>A0A2T0FHT4_9ASCO</name>
<feature type="domain" description="XPG N-terminal" evidence="18">
    <location>
        <begin position="1"/>
        <end position="108"/>
    </location>
</feature>
<evidence type="ECO:0000256" key="10">
    <source>
        <dbReference type="ARBA" id="ARBA00022842"/>
    </source>
</evidence>
<dbReference type="GO" id="GO:0000287">
    <property type="term" value="F:magnesium ion binding"/>
    <property type="evidence" value="ECO:0007669"/>
    <property type="project" value="UniProtKB-UniRule"/>
</dbReference>
<dbReference type="InterPro" id="IPR023426">
    <property type="entry name" value="Flap_endonuc"/>
</dbReference>
<dbReference type="GO" id="GO:0006284">
    <property type="term" value="P:base-excision repair"/>
    <property type="evidence" value="ECO:0007669"/>
    <property type="project" value="UniProtKB-UniRule"/>
</dbReference>
<evidence type="ECO:0000259" key="17">
    <source>
        <dbReference type="SMART" id="SM00484"/>
    </source>
</evidence>
<dbReference type="SUPFAM" id="SSF88723">
    <property type="entry name" value="PIN domain-like"/>
    <property type="match status" value="1"/>
</dbReference>
<evidence type="ECO:0000256" key="16">
    <source>
        <dbReference type="SAM" id="MobiDB-lite"/>
    </source>
</evidence>
<dbReference type="InterPro" id="IPR008918">
    <property type="entry name" value="HhH2"/>
</dbReference>
<keyword evidence="5 15" id="KW-0479">Metal-binding</keyword>
<accession>A0A2T0FHT4</accession>
<keyword evidence="11 15" id="KW-0496">Mitochondrion</keyword>
<evidence type="ECO:0000256" key="3">
    <source>
        <dbReference type="ARBA" id="ARBA00022705"/>
    </source>
</evidence>
<keyword evidence="10 15" id="KW-0460">Magnesium</keyword>
<evidence type="ECO:0000256" key="8">
    <source>
        <dbReference type="ARBA" id="ARBA00022801"/>
    </source>
</evidence>
<dbReference type="EMBL" id="NDIQ01000021">
    <property type="protein sequence ID" value="PRT54554.1"/>
    <property type="molecule type" value="Genomic_DNA"/>
</dbReference>
<evidence type="ECO:0000256" key="13">
    <source>
        <dbReference type="ARBA" id="ARBA00023242"/>
    </source>
</evidence>
<keyword evidence="8 15" id="KW-0378">Hydrolase</keyword>
<keyword evidence="20" id="KW-1185">Reference proteome</keyword>
<dbReference type="GO" id="GO:0043137">
    <property type="term" value="P:DNA replication, removal of RNA primer"/>
    <property type="evidence" value="ECO:0007669"/>
    <property type="project" value="UniProtKB-UniRule"/>
</dbReference>
<evidence type="ECO:0000256" key="5">
    <source>
        <dbReference type="ARBA" id="ARBA00022723"/>
    </source>
</evidence>
<protein>
    <recommendedName>
        <fullName evidence="15">Flap endonuclease 1</fullName>
        <shortName evidence="15">FEN-1</shortName>
        <ecNumber evidence="15">3.1.-.-</ecNumber>
    </recommendedName>
    <alternativeName>
        <fullName evidence="15">Flap structure-specific endonuclease 1</fullName>
    </alternativeName>
</protein>
<dbReference type="FunFam" id="3.40.50.1010:FF:000003">
    <property type="entry name" value="Flap endonuclease 1"/>
    <property type="match status" value="1"/>
</dbReference>
<proteinExistence type="inferred from homology"/>
<dbReference type="EC" id="3.1.-.-" evidence="15"/>
<comment type="cofactor">
    <cofactor evidence="15">
        <name>Mg(2+)</name>
        <dbReference type="ChEBI" id="CHEBI:18420"/>
    </cofactor>
    <text evidence="15">Binds 2 magnesium ions per subunit. They probably participate in the reaction catalyzed by the enzyme. May bind an additional third magnesium ion after substrate binding.</text>
</comment>
<dbReference type="GO" id="GO:0003677">
    <property type="term" value="F:DNA binding"/>
    <property type="evidence" value="ECO:0007669"/>
    <property type="project" value="UniProtKB-UniRule"/>
</dbReference>
<dbReference type="SMART" id="SM00485">
    <property type="entry name" value="XPGN"/>
    <property type="match status" value="1"/>
</dbReference>
<dbReference type="CDD" id="cd09907">
    <property type="entry name" value="H3TH_FEN1-Euk"/>
    <property type="match status" value="1"/>
</dbReference>
<keyword evidence="7 15" id="KW-0227">DNA damage</keyword>
<keyword evidence="3 15" id="KW-0235">DNA replication</keyword>
<keyword evidence="2 15" id="KW-0597">Phosphoprotein</keyword>
<evidence type="ECO:0000256" key="6">
    <source>
        <dbReference type="ARBA" id="ARBA00022759"/>
    </source>
</evidence>
<dbReference type="PANTHER" id="PTHR11081:SF9">
    <property type="entry name" value="FLAP ENDONUCLEASE 1"/>
    <property type="match status" value="1"/>
</dbReference>
<dbReference type="STRING" id="45607.A0A2T0FHT4"/>
<comment type="function">
    <text evidence="15">Structure-specific nuclease with 5'-flap endonuclease and 5'-3' exonuclease activities involved in DNA replication and repair. During DNA replication, cleaves the 5'-overhanging flap structure that is generated by displacement synthesis when DNA polymerase encounters the 5'-end of a downstream Okazaki fragment. It enters the flap from the 5'-end and then tracks to cleave the flap base, leaving a nick for ligation. Also involved in the long patch base excision repair (LP-BER) pathway, by cleaving within the apurinic/apyrimidinic (AP) site-terminated flap. Acts as a genome stabilization factor that prevents flaps from equilibrating into structures that lead to duplications and deletions. Also possesses 5'-3' exonuclease activity on nicked or gapped double-stranded DNA, and exhibits RNase H activity. Also involved in replication and repair of rDNA and in repairing mitochondrial DNA.</text>
</comment>
<keyword evidence="13 15" id="KW-0539">Nucleus</keyword>
<comment type="caution">
    <text evidence="19">The sequence shown here is derived from an EMBL/GenBank/DDBJ whole genome shotgun (WGS) entry which is preliminary data.</text>
</comment>
<dbReference type="PROSITE" id="PS00842">
    <property type="entry name" value="XPG_2"/>
    <property type="match status" value="1"/>
</dbReference>
<feature type="region of interest" description="Disordered" evidence="16">
    <location>
        <begin position="341"/>
        <end position="364"/>
    </location>
</feature>
<dbReference type="InterPro" id="IPR036279">
    <property type="entry name" value="5-3_exonuclease_C_sf"/>
</dbReference>
<dbReference type="Gene3D" id="3.40.50.1010">
    <property type="entry name" value="5'-nuclease"/>
    <property type="match status" value="1"/>
</dbReference>
<dbReference type="GeneID" id="36515922"/>
<feature type="domain" description="XPG-I" evidence="17">
    <location>
        <begin position="144"/>
        <end position="216"/>
    </location>
</feature>
<dbReference type="GO" id="GO:0005730">
    <property type="term" value="C:nucleolus"/>
    <property type="evidence" value="ECO:0007669"/>
    <property type="project" value="UniProtKB-SubCell"/>
</dbReference>
<evidence type="ECO:0000256" key="2">
    <source>
        <dbReference type="ARBA" id="ARBA00022553"/>
    </source>
</evidence>
<dbReference type="Pfam" id="PF00867">
    <property type="entry name" value="XPG_I"/>
    <property type="match status" value="1"/>
</dbReference>
<dbReference type="CDD" id="cd09867">
    <property type="entry name" value="PIN_FEN1"/>
    <property type="match status" value="1"/>
</dbReference>
<gene>
    <name evidence="19" type="ORF">B9G98_02174</name>
</gene>
<dbReference type="GO" id="GO:0005654">
    <property type="term" value="C:nucleoplasm"/>
    <property type="evidence" value="ECO:0007669"/>
    <property type="project" value="UniProtKB-SubCell"/>
</dbReference>
<reference evidence="19 20" key="1">
    <citation type="submission" date="2017-04" db="EMBL/GenBank/DDBJ databases">
        <title>Genome sequencing of [Candida] sorbophila.</title>
        <authorList>
            <person name="Ahn J.O."/>
        </authorList>
    </citation>
    <scope>NUCLEOTIDE SEQUENCE [LARGE SCALE GENOMIC DNA]</scope>
    <source>
        <strain evidence="19 20">DS02</strain>
    </source>
</reference>
<dbReference type="InterPro" id="IPR006084">
    <property type="entry name" value="XPG/Rad2"/>
</dbReference>
<keyword evidence="6 15" id="KW-0255">Endonuclease</keyword>
<dbReference type="AlphaFoldDB" id="A0A2T0FHT4"/>
<dbReference type="InterPro" id="IPR019974">
    <property type="entry name" value="XPG_CS"/>
</dbReference>
<dbReference type="SMART" id="SM00279">
    <property type="entry name" value="HhH2"/>
    <property type="match status" value="1"/>
</dbReference>
<dbReference type="InterPro" id="IPR006085">
    <property type="entry name" value="XPG_DNA_repair_N"/>
</dbReference>
<keyword evidence="9 15" id="KW-0269">Exonuclease</keyword>
<dbReference type="SMART" id="SM00484">
    <property type="entry name" value="XPGI"/>
    <property type="match status" value="1"/>
</dbReference>
<evidence type="ECO:0000256" key="7">
    <source>
        <dbReference type="ARBA" id="ARBA00022763"/>
    </source>
</evidence>
<keyword evidence="12 15" id="KW-0234">DNA repair</keyword>
<dbReference type="Proteomes" id="UP000238350">
    <property type="component" value="Unassembled WGS sequence"/>
</dbReference>
<organism evidence="19 20">
    <name type="scientific">Wickerhamiella sorbophila</name>
    <dbReference type="NCBI Taxonomy" id="45607"/>
    <lineage>
        <taxon>Eukaryota</taxon>
        <taxon>Fungi</taxon>
        <taxon>Dikarya</taxon>
        <taxon>Ascomycota</taxon>
        <taxon>Saccharomycotina</taxon>
        <taxon>Dipodascomycetes</taxon>
        <taxon>Dipodascales</taxon>
        <taxon>Trichomonascaceae</taxon>
        <taxon>Wickerhamiella</taxon>
    </lineage>
</organism>
<evidence type="ECO:0000256" key="12">
    <source>
        <dbReference type="ARBA" id="ARBA00023204"/>
    </source>
</evidence>
<comment type="subcellular location">
    <subcellularLocation>
        <location evidence="1 15">Mitochondrion</location>
    </subcellularLocation>
    <subcellularLocation>
        <location evidence="15">Nucleus</location>
        <location evidence="15">Nucleolus</location>
    </subcellularLocation>
    <subcellularLocation>
        <location evidence="15">Nucleus</location>
        <location evidence="15">Nucleoplasm</location>
    </subcellularLocation>
    <text evidence="15">Resides mostly in the nucleoli and relocalizes to the nucleoplasm upon DNA damage.</text>
</comment>
<evidence type="ECO:0000256" key="14">
    <source>
        <dbReference type="ARBA" id="ARBA00034726"/>
    </source>
</evidence>
<evidence type="ECO:0000256" key="9">
    <source>
        <dbReference type="ARBA" id="ARBA00022839"/>
    </source>
</evidence>
<dbReference type="RefSeq" id="XP_024664499.1">
    <property type="nucleotide sequence ID" value="XM_024808731.1"/>
</dbReference>
<dbReference type="FunFam" id="1.10.150.20:FF:000009">
    <property type="entry name" value="Flap endonuclease 1"/>
    <property type="match status" value="1"/>
</dbReference>
<evidence type="ECO:0000259" key="18">
    <source>
        <dbReference type="SMART" id="SM00485"/>
    </source>
</evidence>
<dbReference type="HAMAP" id="MF_00614">
    <property type="entry name" value="Fen"/>
    <property type="match status" value="1"/>
</dbReference>
<comment type="similarity">
    <text evidence="14 15">Belongs to the XPG/RAD2 endonuclease family. FEN1 subfamily.</text>
</comment>
<evidence type="ECO:0000313" key="20">
    <source>
        <dbReference type="Proteomes" id="UP000238350"/>
    </source>
</evidence>
<evidence type="ECO:0000256" key="11">
    <source>
        <dbReference type="ARBA" id="ARBA00023128"/>
    </source>
</evidence>
<dbReference type="PROSITE" id="PS00841">
    <property type="entry name" value="XPG_1"/>
    <property type="match status" value="1"/>
</dbReference>
<dbReference type="OrthoDB" id="1937206at2759"/>
<evidence type="ECO:0000313" key="19">
    <source>
        <dbReference type="EMBL" id="PRT54554.1"/>
    </source>
</evidence>
<dbReference type="Pfam" id="PF00752">
    <property type="entry name" value="XPG_N"/>
    <property type="match status" value="1"/>
</dbReference>
<dbReference type="InterPro" id="IPR006086">
    <property type="entry name" value="XPG-I_dom"/>
</dbReference>
<keyword evidence="4 15" id="KW-0540">Nuclease</keyword>
<evidence type="ECO:0000256" key="4">
    <source>
        <dbReference type="ARBA" id="ARBA00022722"/>
    </source>
</evidence>
<dbReference type="Gene3D" id="1.10.150.20">
    <property type="entry name" value="5' to 3' exonuclease, C-terminal subdomain"/>
    <property type="match status" value="1"/>
</dbReference>
<dbReference type="InterPro" id="IPR029060">
    <property type="entry name" value="PIN-like_dom_sf"/>
</dbReference>
<evidence type="ECO:0000256" key="1">
    <source>
        <dbReference type="ARBA" id="ARBA00004173"/>
    </source>
</evidence>
<dbReference type="SUPFAM" id="SSF47807">
    <property type="entry name" value="5' to 3' exonuclease, C-terminal subdomain"/>
    <property type="match status" value="1"/>
</dbReference>
<dbReference type="PANTHER" id="PTHR11081">
    <property type="entry name" value="FLAP ENDONUCLEASE FAMILY MEMBER"/>
    <property type="match status" value="1"/>
</dbReference>